<evidence type="ECO:0000256" key="2">
    <source>
        <dbReference type="ARBA" id="ARBA00022485"/>
    </source>
</evidence>
<organism evidence="9 10">
    <name type="scientific">Pseudodesulfovibrio methanolicus</name>
    <dbReference type="NCBI Taxonomy" id="3126690"/>
    <lineage>
        <taxon>Bacteria</taxon>
        <taxon>Pseudomonadati</taxon>
        <taxon>Thermodesulfobacteriota</taxon>
        <taxon>Desulfovibrionia</taxon>
        <taxon>Desulfovibrionales</taxon>
        <taxon>Desulfovibrionaceae</taxon>
    </lineage>
</organism>
<dbReference type="Gene3D" id="3.20.20.70">
    <property type="entry name" value="Aldolase class I"/>
    <property type="match status" value="1"/>
</dbReference>
<evidence type="ECO:0000259" key="8">
    <source>
        <dbReference type="Pfam" id="PF13186"/>
    </source>
</evidence>
<dbReference type="InterPro" id="IPR058240">
    <property type="entry name" value="rSAM_sf"/>
</dbReference>
<reference evidence="9 10" key="1">
    <citation type="submission" date="2024-03" db="EMBL/GenBank/DDBJ databases">
        <title>Phenotype and Genome Characterization of a Sulfate-Reducing Bacterium Pseudodesulfovibrio sp. strain 5S69, isolated from Petroleum Reservoir in Tatarstan (Russia).</title>
        <authorList>
            <person name="Bidzhieva S.K."/>
            <person name="Kadnikov V."/>
            <person name="Tourova T.P."/>
            <person name="Samigullina S.R."/>
            <person name="Sokolova D.S."/>
            <person name="Poltaraus A.B."/>
            <person name="Avtukh A.N."/>
            <person name="Tereshina V.M."/>
            <person name="Mardanov A.V."/>
            <person name="Nazina T.N."/>
        </authorList>
    </citation>
    <scope>NUCLEOTIDE SEQUENCE [LARGE SCALE GENOMIC DNA]</scope>
    <source>
        <strain evidence="9 10">5S69</strain>
    </source>
</reference>
<dbReference type="SFLD" id="SFLDG01387">
    <property type="entry name" value="BtrN-like_SPASM_domain_contain"/>
    <property type="match status" value="1"/>
</dbReference>
<keyword evidence="3" id="KW-0949">S-adenosyl-L-methionine</keyword>
<name>A0ABZ2J203_9BACT</name>
<proteinExistence type="predicted"/>
<dbReference type="SFLD" id="SFLDS00029">
    <property type="entry name" value="Radical_SAM"/>
    <property type="match status" value="1"/>
</dbReference>
<dbReference type="EMBL" id="CP146609">
    <property type="protein sequence ID" value="WWX23249.1"/>
    <property type="molecule type" value="Genomic_DNA"/>
</dbReference>
<dbReference type="PANTHER" id="PTHR11228:SF7">
    <property type="entry name" value="PQQA PEPTIDE CYCLASE"/>
    <property type="match status" value="1"/>
</dbReference>
<dbReference type="Proteomes" id="UP001385389">
    <property type="component" value="Chromosome"/>
</dbReference>
<dbReference type="CDD" id="cd01335">
    <property type="entry name" value="Radical_SAM"/>
    <property type="match status" value="1"/>
</dbReference>
<sequence length="286" mass="32148">MKLFEVEIETHTVCNARCRYCAYPGMARAVGNKFMEPELFDRILEELDFARADLERIHLHHVNEPFVNKDMPLLVAKARKAFPEKRVGFSTNAILMTPERAEAVLKAGLNILYITIPSSDPEAYAHIMGVKADVGRVMDNAMTFISMAGPDVRIVVRSPLGFDAGLNERFGHLDNIVMEHVPLSDRLGKVDADLLDGRPVRRPGEPIPCTRSWMFNSLVILHNGDVPLCCNDQEHTFIVGDIRDRSVEALWTSERYKKVRRWMRGQGRPADIPCNVCEYGSKGGGA</sequence>
<dbReference type="InterPro" id="IPR034391">
    <property type="entry name" value="AdoMet-like_SPASM_containing"/>
</dbReference>
<feature type="domain" description="Radical SAM core" evidence="7">
    <location>
        <begin position="9"/>
        <end position="147"/>
    </location>
</feature>
<evidence type="ECO:0000259" key="7">
    <source>
        <dbReference type="Pfam" id="PF04055"/>
    </source>
</evidence>
<dbReference type="PANTHER" id="PTHR11228">
    <property type="entry name" value="RADICAL SAM DOMAIN PROTEIN"/>
    <property type="match status" value="1"/>
</dbReference>
<evidence type="ECO:0000313" key="9">
    <source>
        <dbReference type="EMBL" id="WWX23249.1"/>
    </source>
</evidence>
<dbReference type="InterPro" id="IPR050377">
    <property type="entry name" value="Radical_SAM_PqqE_MftC-like"/>
</dbReference>
<feature type="domain" description="4Fe4S-binding SPASM" evidence="8">
    <location>
        <begin position="209"/>
        <end position="277"/>
    </location>
</feature>
<protein>
    <submittedName>
        <fullName evidence="9">Radical SAM/SPASM domain-containing protein</fullName>
    </submittedName>
</protein>
<evidence type="ECO:0000256" key="6">
    <source>
        <dbReference type="ARBA" id="ARBA00023014"/>
    </source>
</evidence>
<evidence type="ECO:0000256" key="1">
    <source>
        <dbReference type="ARBA" id="ARBA00001966"/>
    </source>
</evidence>
<dbReference type="Pfam" id="PF13186">
    <property type="entry name" value="SPASM"/>
    <property type="match status" value="1"/>
</dbReference>
<keyword evidence="10" id="KW-1185">Reference proteome</keyword>
<dbReference type="SUPFAM" id="SSF102114">
    <property type="entry name" value="Radical SAM enzymes"/>
    <property type="match status" value="1"/>
</dbReference>
<keyword evidence="6" id="KW-0411">Iron-sulfur</keyword>
<keyword evidence="4" id="KW-0479">Metal-binding</keyword>
<evidence type="ECO:0000256" key="3">
    <source>
        <dbReference type="ARBA" id="ARBA00022691"/>
    </source>
</evidence>
<dbReference type="Pfam" id="PF04055">
    <property type="entry name" value="Radical_SAM"/>
    <property type="match status" value="1"/>
</dbReference>
<keyword evidence="2" id="KW-0004">4Fe-4S</keyword>
<dbReference type="CDD" id="cd21109">
    <property type="entry name" value="SPASM"/>
    <property type="match status" value="1"/>
</dbReference>
<gene>
    <name evidence="9" type="ORF">V8V93_03375</name>
</gene>
<comment type="cofactor">
    <cofactor evidence="1">
        <name>[4Fe-4S] cluster</name>
        <dbReference type="ChEBI" id="CHEBI:49883"/>
    </cofactor>
</comment>
<keyword evidence="5" id="KW-0408">Iron</keyword>
<dbReference type="InterPro" id="IPR023885">
    <property type="entry name" value="4Fe4S-binding_SPASM_dom"/>
</dbReference>
<accession>A0ABZ2J203</accession>
<dbReference type="SFLD" id="SFLDG01067">
    <property type="entry name" value="SPASM/twitch_domain_containing"/>
    <property type="match status" value="1"/>
</dbReference>
<dbReference type="RefSeq" id="WP_338668963.1">
    <property type="nucleotide sequence ID" value="NZ_CP146609.1"/>
</dbReference>
<evidence type="ECO:0000256" key="4">
    <source>
        <dbReference type="ARBA" id="ARBA00022723"/>
    </source>
</evidence>
<dbReference type="InterPro" id="IPR007197">
    <property type="entry name" value="rSAM"/>
</dbReference>
<evidence type="ECO:0000256" key="5">
    <source>
        <dbReference type="ARBA" id="ARBA00023004"/>
    </source>
</evidence>
<dbReference type="InterPro" id="IPR013785">
    <property type="entry name" value="Aldolase_TIM"/>
</dbReference>
<evidence type="ECO:0000313" key="10">
    <source>
        <dbReference type="Proteomes" id="UP001385389"/>
    </source>
</evidence>